<dbReference type="InterPro" id="IPR013216">
    <property type="entry name" value="Methyltransf_11"/>
</dbReference>
<gene>
    <name evidence="3" type="ORF">QXL92_31130</name>
</gene>
<dbReference type="Proteomes" id="UP001229081">
    <property type="component" value="Unassembled WGS sequence"/>
</dbReference>
<dbReference type="EMBL" id="JAUFSA010000004">
    <property type="protein sequence ID" value="MDP7739188.1"/>
    <property type="molecule type" value="Genomic_DNA"/>
</dbReference>
<feature type="region of interest" description="Disordered" evidence="1">
    <location>
        <begin position="460"/>
        <end position="480"/>
    </location>
</feature>
<evidence type="ECO:0000313" key="3">
    <source>
        <dbReference type="EMBL" id="MDP7739188.1"/>
    </source>
</evidence>
<dbReference type="RefSeq" id="WP_240751265.1">
    <property type="nucleotide sequence ID" value="NZ_JAUFSA010000004.1"/>
</dbReference>
<reference evidence="3" key="1">
    <citation type="submission" date="2023-06" db="EMBL/GenBank/DDBJ databases">
        <title>Identification of two novel mycobacterium reveal diversities and complexities of Mycobacterium gordonae clade.</title>
        <authorList>
            <person name="Matsumoto Y."/>
            <person name="Nakamura S."/>
            <person name="Motooka D."/>
            <person name="Fukushima K."/>
        </authorList>
    </citation>
    <scope>NUCLEOTIDE SEQUENCE</scope>
    <source>
        <strain evidence="3">TY812</strain>
    </source>
</reference>
<name>A0AAJ1W6E5_9MYCO</name>
<dbReference type="SUPFAM" id="SSF53335">
    <property type="entry name" value="S-adenosyl-L-methionine-dependent methyltransferases"/>
    <property type="match status" value="1"/>
</dbReference>
<dbReference type="EC" id="2.1.1.-" evidence="3"/>
<comment type="caution">
    <text evidence="3">The sequence shown here is derived from an EMBL/GenBank/DDBJ whole genome shotgun (WGS) entry which is preliminary data.</text>
</comment>
<dbReference type="PANTHER" id="PTHR41313:SF1">
    <property type="entry name" value="DNA METHYLASE ADENINE-SPECIFIC DOMAIN-CONTAINING PROTEIN"/>
    <property type="match status" value="1"/>
</dbReference>
<keyword evidence="3" id="KW-0808">Transferase</keyword>
<dbReference type="AlphaFoldDB" id="A0AAJ1W6E5"/>
<dbReference type="InterPro" id="IPR029063">
    <property type="entry name" value="SAM-dependent_MTases_sf"/>
</dbReference>
<evidence type="ECO:0000313" key="4">
    <source>
        <dbReference type="Proteomes" id="UP001229081"/>
    </source>
</evidence>
<dbReference type="InterPro" id="IPR052933">
    <property type="entry name" value="DNA_Protect_Modify"/>
</dbReference>
<organism evidence="3 4">
    <name type="scientific">Mycobacterium paragordonae</name>
    <dbReference type="NCBI Taxonomy" id="1389713"/>
    <lineage>
        <taxon>Bacteria</taxon>
        <taxon>Bacillati</taxon>
        <taxon>Actinomycetota</taxon>
        <taxon>Actinomycetes</taxon>
        <taxon>Mycobacteriales</taxon>
        <taxon>Mycobacteriaceae</taxon>
        <taxon>Mycobacterium</taxon>
    </lineage>
</organism>
<dbReference type="CDD" id="cd02440">
    <property type="entry name" value="AdoMet_MTases"/>
    <property type="match status" value="1"/>
</dbReference>
<sequence length="480" mass="50506">MATVEIPQSDGARAAGPVLARRVIAAAQVLAECDGMPATVLDERRRAVLEAFPGWGPVAALFDADPGEPWAELADELDDAAGDAMGQAARVVDTSFFSPPELVAHIWNVLCTAGFTGGSVLDLGCGTGAFIRHAPCDLVVESTGVEADPTSARIARLLLPGANIITGELQKVSLPHKRFDAAVGNVPFSAARVHDGAIGFYGPLHEYFVARAVAAVRPGGYVVVVTSRHELDAANGLSSSITKHADLMAAVRLPSGYFRESGTDVVADVLVLRVRDGDDDGHGWSHVRAGVVRTAVESTVRGRACREMVSPFWGLHPELVAGDMVLTGFDRSPLAVRAANPGGAVASAFAAVGPLLVPYTDEAGLSGDLDDVRLTDDQGRKEGSLHSVDGQVVRIVDGALTAVARPSAELRALIGLRDAAVALIEAESDWDTPDSALEPLRVACRQEYQKYVDRYGALNRGTMTEGKPDPETGLPRLGYL</sequence>
<dbReference type="GO" id="GO:0032259">
    <property type="term" value="P:methylation"/>
    <property type="evidence" value="ECO:0007669"/>
    <property type="project" value="UniProtKB-KW"/>
</dbReference>
<evidence type="ECO:0000259" key="2">
    <source>
        <dbReference type="Pfam" id="PF08241"/>
    </source>
</evidence>
<evidence type="ECO:0000256" key="1">
    <source>
        <dbReference type="SAM" id="MobiDB-lite"/>
    </source>
</evidence>
<proteinExistence type="predicted"/>
<dbReference type="PANTHER" id="PTHR41313">
    <property type="entry name" value="ADENINE-SPECIFIC METHYLTRANSFERASE"/>
    <property type="match status" value="1"/>
</dbReference>
<feature type="domain" description="Methyltransferase type 11" evidence="2">
    <location>
        <begin position="121"/>
        <end position="186"/>
    </location>
</feature>
<dbReference type="GO" id="GO:0008757">
    <property type="term" value="F:S-adenosylmethionine-dependent methyltransferase activity"/>
    <property type="evidence" value="ECO:0007669"/>
    <property type="project" value="InterPro"/>
</dbReference>
<protein>
    <submittedName>
        <fullName evidence="3">Class I SAM-dependent methyltransferase</fullName>
        <ecNumber evidence="3">2.1.1.-</ecNumber>
    </submittedName>
</protein>
<keyword evidence="3" id="KW-0489">Methyltransferase</keyword>
<dbReference type="Pfam" id="PF08241">
    <property type="entry name" value="Methyltransf_11"/>
    <property type="match status" value="1"/>
</dbReference>
<accession>A0AAJ1W6E5</accession>
<dbReference type="Gene3D" id="3.40.50.150">
    <property type="entry name" value="Vaccinia Virus protein VP39"/>
    <property type="match status" value="1"/>
</dbReference>
<dbReference type="PRINTS" id="PR00507">
    <property type="entry name" value="N12N6MTFRASE"/>
</dbReference>